<evidence type="ECO:0000313" key="2">
    <source>
        <dbReference type="Proteomes" id="UP001157502"/>
    </source>
</evidence>
<gene>
    <name evidence="1" type="ORF">DPEC_G00282280</name>
</gene>
<accession>A0ACC2FMU5</accession>
<dbReference type="EMBL" id="CM055752">
    <property type="protein sequence ID" value="KAJ7992783.1"/>
    <property type="molecule type" value="Genomic_DNA"/>
</dbReference>
<dbReference type="Proteomes" id="UP001157502">
    <property type="component" value="Chromosome 25"/>
</dbReference>
<name>A0ACC2FMU5_DALPE</name>
<keyword evidence="2" id="KW-1185">Reference proteome</keyword>
<evidence type="ECO:0000313" key="1">
    <source>
        <dbReference type="EMBL" id="KAJ7992783.1"/>
    </source>
</evidence>
<reference evidence="1" key="1">
    <citation type="submission" date="2021-05" db="EMBL/GenBank/DDBJ databases">
        <authorList>
            <person name="Pan Q."/>
            <person name="Jouanno E."/>
            <person name="Zahm M."/>
            <person name="Klopp C."/>
            <person name="Cabau C."/>
            <person name="Louis A."/>
            <person name="Berthelot C."/>
            <person name="Parey E."/>
            <person name="Roest Crollius H."/>
            <person name="Montfort J."/>
            <person name="Robinson-Rechavi M."/>
            <person name="Bouchez O."/>
            <person name="Lampietro C."/>
            <person name="Lopez Roques C."/>
            <person name="Donnadieu C."/>
            <person name="Postlethwait J."/>
            <person name="Bobe J."/>
            <person name="Dillon D."/>
            <person name="Chandos A."/>
            <person name="von Hippel F."/>
            <person name="Guiguen Y."/>
        </authorList>
    </citation>
    <scope>NUCLEOTIDE SEQUENCE</scope>
    <source>
        <strain evidence="1">YG-Jan2019</strain>
    </source>
</reference>
<proteinExistence type="predicted"/>
<organism evidence="1 2">
    <name type="scientific">Dallia pectoralis</name>
    <name type="common">Alaska blackfish</name>
    <dbReference type="NCBI Taxonomy" id="75939"/>
    <lineage>
        <taxon>Eukaryota</taxon>
        <taxon>Metazoa</taxon>
        <taxon>Chordata</taxon>
        <taxon>Craniata</taxon>
        <taxon>Vertebrata</taxon>
        <taxon>Euteleostomi</taxon>
        <taxon>Actinopterygii</taxon>
        <taxon>Neopterygii</taxon>
        <taxon>Teleostei</taxon>
        <taxon>Protacanthopterygii</taxon>
        <taxon>Esociformes</taxon>
        <taxon>Umbridae</taxon>
        <taxon>Dallia</taxon>
    </lineage>
</organism>
<protein>
    <submittedName>
        <fullName evidence="1">Uncharacterized protein</fullName>
    </submittedName>
</protein>
<comment type="caution">
    <text evidence="1">The sequence shown here is derived from an EMBL/GenBank/DDBJ whole genome shotgun (WGS) entry which is preliminary data.</text>
</comment>
<sequence length="146" mass="16033">MAGCTISPAAFTMAMEVIILASRLVVGGECLKSGMRLPPIRAYMDDLTIITTTNACTKRLLYILQENIRWARMEIKPSKSQGHREEVEAKCSSGTGKICSVKLTILDSMFLSSLQVISLFSTPSHLIQRPCLAWDTALAHLSASSW</sequence>